<dbReference type="AlphaFoldDB" id="A0A328NIU8"/>
<accession>A0A328NIU8</accession>
<proteinExistence type="predicted"/>
<dbReference type="GO" id="GO:0043565">
    <property type="term" value="F:sequence-specific DNA binding"/>
    <property type="evidence" value="ECO:0007669"/>
    <property type="project" value="InterPro"/>
</dbReference>
<dbReference type="SMART" id="SM00342">
    <property type="entry name" value="HTH_ARAC"/>
    <property type="match status" value="1"/>
</dbReference>
<evidence type="ECO:0000313" key="6">
    <source>
        <dbReference type="Proteomes" id="UP000249419"/>
    </source>
</evidence>
<dbReference type="GO" id="GO:0003700">
    <property type="term" value="F:DNA-binding transcription factor activity"/>
    <property type="evidence" value="ECO:0007669"/>
    <property type="project" value="InterPro"/>
</dbReference>
<dbReference type="InterPro" id="IPR018060">
    <property type="entry name" value="HTH_AraC"/>
</dbReference>
<sequence>MRCAHGLVRSWVSGVRIRHAQDVLETTDHTVDRIAAQTGFPTTSNFRSQFTQLLGVTPGAYRKVFRPQASRTGA</sequence>
<feature type="domain" description="HTH araC/xylS-type" evidence="4">
    <location>
        <begin position="1"/>
        <end position="64"/>
    </location>
</feature>
<evidence type="ECO:0000256" key="2">
    <source>
        <dbReference type="ARBA" id="ARBA00023125"/>
    </source>
</evidence>
<dbReference type="PROSITE" id="PS00041">
    <property type="entry name" value="HTH_ARAC_FAMILY_1"/>
    <property type="match status" value="1"/>
</dbReference>
<dbReference type="SUPFAM" id="SSF46689">
    <property type="entry name" value="Homeodomain-like"/>
    <property type="match status" value="1"/>
</dbReference>
<reference evidence="5 6" key="1">
    <citation type="submission" date="2018-03" db="EMBL/GenBank/DDBJ databases">
        <title>Defining the species Micromonospora saelicesensis and Micromonospora noduli under the framework of genomics.</title>
        <authorList>
            <person name="Riesco R."/>
            <person name="Trujillo M.E."/>
        </authorList>
    </citation>
    <scope>NUCLEOTIDE SEQUENCE [LARGE SCALE GENOMIC DNA]</scope>
    <source>
        <strain evidence="5 6">PSN13</strain>
    </source>
</reference>
<comment type="caution">
    <text evidence="5">The sequence shown here is derived from an EMBL/GenBank/DDBJ whole genome shotgun (WGS) entry which is preliminary data.</text>
</comment>
<dbReference type="PROSITE" id="PS01124">
    <property type="entry name" value="HTH_ARAC_FAMILY_2"/>
    <property type="match status" value="1"/>
</dbReference>
<protein>
    <recommendedName>
        <fullName evidence="4">HTH araC/xylS-type domain-containing protein</fullName>
    </recommendedName>
</protein>
<dbReference type="PANTHER" id="PTHR43280">
    <property type="entry name" value="ARAC-FAMILY TRANSCRIPTIONAL REGULATOR"/>
    <property type="match status" value="1"/>
</dbReference>
<evidence type="ECO:0000313" key="5">
    <source>
        <dbReference type="EMBL" id="RAO31517.1"/>
    </source>
</evidence>
<dbReference type="Pfam" id="PF12833">
    <property type="entry name" value="HTH_18"/>
    <property type="match status" value="1"/>
</dbReference>
<dbReference type="PANTHER" id="PTHR43280:SF2">
    <property type="entry name" value="HTH-TYPE TRANSCRIPTIONAL REGULATOR EXSA"/>
    <property type="match status" value="1"/>
</dbReference>
<keyword evidence="2" id="KW-0238">DNA-binding</keyword>
<name>A0A328NIU8_9ACTN</name>
<dbReference type="Proteomes" id="UP000249419">
    <property type="component" value="Unassembled WGS sequence"/>
</dbReference>
<keyword evidence="1" id="KW-0805">Transcription regulation</keyword>
<dbReference type="InterPro" id="IPR009057">
    <property type="entry name" value="Homeodomain-like_sf"/>
</dbReference>
<organism evidence="5 6">
    <name type="scientific">Micromonospora saelicesensis</name>
    <dbReference type="NCBI Taxonomy" id="285676"/>
    <lineage>
        <taxon>Bacteria</taxon>
        <taxon>Bacillati</taxon>
        <taxon>Actinomycetota</taxon>
        <taxon>Actinomycetes</taxon>
        <taxon>Micromonosporales</taxon>
        <taxon>Micromonosporaceae</taxon>
        <taxon>Micromonospora</taxon>
    </lineage>
</organism>
<evidence type="ECO:0000259" key="4">
    <source>
        <dbReference type="PROSITE" id="PS01124"/>
    </source>
</evidence>
<dbReference type="Gene3D" id="1.10.10.60">
    <property type="entry name" value="Homeodomain-like"/>
    <property type="match status" value="1"/>
</dbReference>
<evidence type="ECO:0000256" key="1">
    <source>
        <dbReference type="ARBA" id="ARBA00023015"/>
    </source>
</evidence>
<dbReference type="EMBL" id="PYAG01000020">
    <property type="protein sequence ID" value="RAO31517.1"/>
    <property type="molecule type" value="Genomic_DNA"/>
</dbReference>
<gene>
    <name evidence="5" type="ORF">PSN13_04081</name>
</gene>
<evidence type="ECO:0000256" key="3">
    <source>
        <dbReference type="ARBA" id="ARBA00023163"/>
    </source>
</evidence>
<dbReference type="InterPro" id="IPR018062">
    <property type="entry name" value="HTH_AraC-typ_CS"/>
</dbReference>
<keyword evidence="3" id="KW-0804">Transcription</keyword>